<dbReference type="Pfam" id="PF13883">
    <property type="entry name" value="CREG_beta-barrel"/>
    <property type="match status" value="1"/>
</dbReference>
<dbReference type="RefSeq" id="WP_166953900.1">
    <property type="nucleotide sequence ID" value="NZ_JAASQI010000006.1"/>
</dbReference>
<dbReference type="EMBL" id="JAASQI010000006">
    <property type="protein sequence ID" value="NIJ58993.1"/>
    <property type="molecule type" value="Genomic_DNA"/>
</dbReference>
<dbReference type="Gene3D" id="3.20.180.10">
    <property type="entry name" value="PNP-oxidase-like"/>
    <property type="match status" value="1"/>
</dbReference>
<dbReference type="InterPro" id="IPR055343">
    <property type="entry name" value="CREG_beta-barrel"/>
</dbReference>
<dbReference type="InterPro" id="IPR012349">
    <property type="entry name" value="Split_barrel_FMN-bd"/>
</dbReference>
<evidence type="ECO:0000259" key="1">
    <source>
        <dbReference type="Pfam" id="PF13883"/>
    </source>
</evidence>
<keyword evidence="3" id="KW-1185">Reference proteome</keyword>
<reference evidence="2 3" key="1">
    <citation type="submission" date="2020-03" db="EMBL/GenBank/DDBJ databases">
        <title>Genomic Encyclopedia of Type Strains, Phase IV (KMG-IV): sequencing the most valuable type-strain genomes for metagenomic binning, comparative biology and taxonomic classification.</title>
        <authorList>
            <person name="Goeker M."/>
        </authorList>
    </citation>
    <scope>NUCLEOTIDE SEQUENCE [LARGE SCALE GENOMIC DNA]</scope>
    <source>
        <strain evidence="2 3">DSM 103870</strain>
    </source>
</reference>
<dbReference type="Gene3D" id="2.30.110.10">
    <property type="entry name" value="Electron Transport, Fmn-binding Protein, Chain A"/>
    <property type="match status" value="1"/>
</dbReference>
<sequence>MTNAPETPITPRELPIDEAAALPFDAVRTARTLLHTVRRTSVATIDPGSGYPFALVTNLTVLPDGAPCFFAAGISLQARNFETDDRAAVSLAPEEAGDALVLPRLTLVGRVSRITGDAYEAARRRYLARHPKSAVYLGLPDARLYRLTVESLKLNAGPARNAAQVSPADLVIDPAGAEALLDAEEAEIARLDTLPGEAARLAGLAGADVSAASARRWRVSGIDPDGLDVVSREATARLWFPFRVESPGQLREALECFCMRKTLAHPSRS</sequence>
<organism evidence="2 3">
    <name type="scientific">Pseudochelatococcus lubricantis</name>
    <dbReference type="NCBI Taxonomy" id="1538102"/>
    <lineage>
        <taxon>Bacteria</taxon>
        <taxon>Pseudomonadati</taxon>
        <taxon>Pseudomonadota</taxon>
        <taxon>Alphaproteobacteria</taxon>
        <taxon>Hyphomicrobiales</taxon>
        <taxon>Chelatococcaceae</taxon>
        <taxon>Pseudochelatococcus</taxon>
    </lineage>
</organism>
<accession>A0ABX0V340</accession>
<dbReference type="SUPFAM" id="SSF50475">
    <property type="entry name" value="FMN-binding split barrel"/>
    <property type="match status" value="1"/>
</dbReference>
<protein>
    <recommendedName>
        <fullName evidence="1">CREG-like beta-barrel domain-containing protein</fullName>
    </recommendedName>
</protein>
<name>A0ABX0V340_9HYPH</name>
<dbReference type="InterPro" id="IPR037119">
    <property type="entry name" value="Haem_oxidase_HugZ-like_sf"/>
</dbReference>
<dbReference type="Proteomes" id="UP001429580">
    <property type="component" value="Unassembled WGS sequence"/>
</dbReference>
<feature type="domain" description="CREG-like beta-barrel" evidence="1">
    <location>
        <begin position="25"/>
        <end position="151"/>
    </location>
</feature>
<evidence type="ECO:0000313" key="3">
    <source>
        <dbReference type="Proteomes" id="UP001429580"/>
    </source>
</evidence>
<comment type="caution">
    <text evidence="2">The sequence shown here is derived from an EMBL/GenBank/DDBJ whole genome shotgun (WGS) entry which is preliminary data.</text>
</comment>
<evidence type="ECO:0000313" key="2">
    <source>
        <dbReference type="EMBL" id="NIJ58993.1"/>
    </source>
</evidence>
<proteinExistence type="predicted"/>
<gene>
    <name evidence="2" type="ORF">FHS82_002848</name>
</gene>